<evidence type="ECO:0000259" key="13">
    <source>
        <dbReference type="PROSITE" id="PS50885"/>
    </source>
</evidence>
<evidence type="ECO:0000256" key="3">
    <source>
        <dbReference type="ARBA" id="ARBA00022553"/>
    </source>
</evidence>
<dbReference type="Pfam" id="PF00672">
    <property type="entry name" value="HAMP"/>
    <property type="match status" value="1"/>
</dbReference>
<evidence type="ECO:0000256" key="9">
    <source>
        <dbReference type="ARBA" id="ARBA00022989"/>
    </source>
</evidence>
<keyword evidence="9 12" id="KW-1133">Transmembrane helix</keyword>
<keyword evidence="11 12" id="KW-0472">Membrane</keyword>
<dbReference type="Pfam" id="PF02518">
    <property type="entry name" value="HATPase_c"/>
    <property type="match status" value="1"/>
</dbReference>
<name>A0A1R1AUD1_PAELA</name>
<evidence type="ECO:0000256" key="5">
    <source>
        <dbReference type="ARBA" id="ARBA00022692"/>
    </source>
</evidence>
<dbReference type="GO" id="GO:0005524">
    <property type="term" value="F:ATP binding"/>
    <property type="evidence" value="ECO:0007669"/>
    <property type="project" value="UniProtKB-KW"/>
</dbReference>
<dbReference type="InterPro" id="IPR036890">
    <property type="entry name" value="HATPase_C_sf"/>
</dbReference>
<dbReference type="SUPFAM" id="SSF158472">
    <property type="entry name" value="HAMP domain-like"/>
    <property type="match status" value="1"/>
</dbReference>
<proteinExistence type="predicted"/>
<dbReference type="OrthoDB" id="9776552at2"/>
<dbReference type="PANTHER" id="PTHR34220:SF11">
    <property type="entry name" value="SENSOR PROTEIN KINASE HPTS"/>
    <property type="match status" value="1"/>
</dbReference>
<dbReference type="InterPro" id="IPR050640">
    <property type="entry name" value="Bact_2-comp_sensor_kinase"/>
</dbReference>
<evidence type="ECO:0000256" key="4">
    <source>
        <dbReference type="ARBA" id="ARBA00022679"/>
    </source>
</evidence>
<comment type="caution">
    <text evidence="14">The sequence shown here is derived from an EMBL/GenBank/DDBJ whole genome shotgun (WGS) entry which is preliminary data.</text>
</comment>
<dbReference type="InterPro" id="IPR003594">
    <property type="entry name" value="HATPase_dom"/>
</dbReference>
<protein>
    <submittedName>
        <fullName evidence="14">Two-component sensor histidine kinase</fullName>
    </submittedName>
</protein>
<keyword evidence="8" id="KW-0067">ATP-binding</keyword>
<dbReference type="SUPFAM" id="SSF55874">
    <property type="entry name" value="ATPase domain of HSP90 chaperone/DNA topoisomerase II/histidine kinase"/>
    <property type="match status" value="1"/>
</dbReference>
<dbReference type="Gene3D" id="3.30.565.10">
    <property type="entry name" value="Histidine kinase-like ATPase, C-terminal domain"/>
    <property type="match status" value="1"/>
</dbReference>
<dbReference type="PROSITE" id="PS50885">
    <property type="entry name" value="HAMP"/>
    <property type="match status" value="1"/>
</dbReference>
<dbReference type="GO" id="GO:0005886">
    <property type="term" value="C:plasma membrane"/>
    <property type="evidence" value="ECO:0007669"/>
    <property type="project" value="UniProtKB-SubCell"/>
</dbReference>
<evidence type="ECO:0000256" key="1">
    <source>
        <dbReference type="ARBA" id="ARBA00004651"/>
    </source>
</evidence>
<evidence type="ECO:0000256" key="8">
    <source>
        <dbReference type="ARBA" id="ARBA00022840"/>
    </source>
</evidence>
<dbReference type="InterPro" id="IPR033479">
    <property type="entry name" value="dCache_1"/>
</dbReference>
<gene>
    <name evidence="14" type="ORF">BK123_27770</name>
</gene>
<dbReference type="SMART" id="SM00304">
    <property type="entry name" value="HAMP"/>
    <property type="match status" value="1"/>
</dbReference>
<accession>A0A1R1AUD1</accession>
<organism evidence="14 15">
    <name type="scientific">Paenibacillus lautus</name>
    <name type="common">Bacillus lautus</name>
    <dbReference type="NCBI Taxonomy" id="1401"/>
    <lineage>
        <taxon>Bacteria</taxon>
        <taxon>Bacillati</taxon>
        <taxon>Bacillota</taxon>
        <taxon>Bacilli</taxon>
        <taxon>Bacillales</taxon>
        <taxon>Paenibacillaceae</taxon>
        <taxon>Paenibacillus</taxon>
    </lineage>
</organism>
<dbReference type="InterPro" id="IPR010559">
    <property type="entry name" value="Sig_transdc_His_kin_internal"/>
</dbReference>
<dbReference type="Proteomes" id="UP000187074">
    <property type="component" value="Unassembled WGS sequence"/>
</dbReference>
<keyword evidence="6" id="KW-0547">Nucleotide-binding</keyword>
<evidence type="ECO:0000256" key="12">
    <source>
        <dbReference type="SAM" id="Phobius"/>
    </source>
</evidence>
<evidence type="ECO:0000313" key="15">
    <source>
        <dbReference type="Proteomes" id="UP000187074"/>
    </source>
</evidence>
<keyword evidence="5 12" id="KW-0812">Transmembrane</keyword>
<dbReference type="STRING" id="1401.BK123_27770"/>
<evidence type="ECO:0000256" key="10">
    <source>
        <dbReference type="ARBA" id="ARBA00023012"/>
    </source>
</evidence>
<dbReference type="Gene3D" id="3.30.450.20">
    <property type="entry name" value="PAS domain"/>
    <property type="match status" value="2"/>
</dbReference>
<feature type="transmembrane region" description="Helical" evidence="12">
    <location>
        <begin position="304"/>
        <end position="325"/>
    </location>
</feature>
<keyword evidence="3" id="KW-0597">Phosphoprotein</keyword>
<evidence type="ECO:0000256" key="2">
    <source>
        <dbReference type="ARBA" id="ARBA00022475"/>
    </source>
</evidence>
<dbReference type="Pfam" id="PF06580">
    <property type="entry name" value="His_kinase"/>
    <property type="match status" value="1"/>
</dbReference>
<dbReference type="EMBL" id="MRTF01000011">
    <property type="protein sequence ID" value="OME89170.1"/>
    <property type="molecule type" value="Genomic_DNA"/>
</dbReference>
<sequence>MPARLKSLIPSSIRHKLILAAVTCIVVPAIVSLILYNSLTKEALRQQAVSNASDALQLVRGSVTNLLLSKINIANYIQMNSGLNSYFKQVVSGNEDPDPYRRFIESNRVLEHLDSLTVVGEKSYVTVILENGSYYMNYSVSDYNPLDYRQRPWFGQISELQGLESLWTEPEATMFRSDQIDHPTQLSVVRTLRLPDSEIYGYVIVTFMEDQISGIFNSLSEGNDMVLLDAKGTVVSGSYQNQIGTTFAYLDDLDQEKPYSIVPMNGEKQLMVHQDIPFAGWRLVLMQPYKDAIVNINSIFNRVFWFQMCSFLIFLLLLIALVRAFTQPLVKLGKVASSVQRGNLEVRSNVHGNDEVGRLGHLFDDMLDRFKAMISEISENQARKRKAELRMLQAQIHPHFLFNVLNSIRMKVMKRGDPESAKMIGSLSVLLRMTISREEDEIALHEEIDLISHYIALMNLRQKEEVRLELDLAPEAFLFKVPRFFLQPIVENALIHGLNQQAGTIRIAAAMKGRHLVLAVKDDGIGMDAAIRESIARRIQGGSAGSSMQEEASGGSFSHIGLQNVMERMSIVFGEAFQCHVYSEPGQGTVIEMFIPERGNADV</sequence>
<evidence type="ECO:0000256" key="11">
    <source>
        <dbReference type="ARBA" id="ARBA00023136"/>
    </source>
</evidence>
<dbReference type="Gene3D" id="1.10.8.500">
    <property type="entry name" value="HAMP domain in histidine kinase"/>
    <property type="match status" value="1"/>
</dbReference>
<evidence type="ECO:0000256" key="6">
    <source>
        <dbReference type="ARBA" id="ARBA00022741"/>
    </source>
</evidence>
<evidence type="ECO:0000256" key="7">
    <source>
        <dbReference type="ARBA" id="ARBA00022777"/>
    </source>
</evidence>
<dbReference type="CDD" id="cd06225">
    <property type="entry name" value="HAMP"/>
    <property type="match status" value="1"/>
</dbReference>
<dbReference type="RefSeq" id="WP_076325585.1">
    <property type="nucleotide sequence ID" value="NZ_MRTF01000011.1"/>
</dbReference>
<reference evidence="14 15" key="1">
    <citation type="submission" date="2016-11" db="EMBL/GenBank/DDBJ databases">
        <title>Paenibacillus species isolates.</title>
        <authorList>
            <person name="Beno S.M."/>
        </authorList>
    </citation>
    <scope>NUCLEOTIDE SEQUENCE [LARGE SCALE GENOMIC DNA]</scope>
    <source>
        <strain evidence="14 15">FSL F4-0100</strain>
    </source>
</reference>
<comment type="subcellular location">
    <subcellularLocation>
        <location evidence="1">Cell membrane</location>
        <topology evidence="1">Multi-pass membrane protein</topology>
    </subcellularLocation>
</comment>
<feature type="transmembrane region" description="Helical" evidence="12">
    <location>
        <begin position="17"/>
        <end position="36"/>
    </location>
</feature>
<keyword evidence="2" id="KW-1003">Cell membrane</keyword>
<keyword evidence="7 14" id="KW-0418">Kinase</keyword>
<evidence type="ECO:0000313" key="14">
    <source>
        <dbReference type="EMBL" id="OME89170.1"/>
    </source>
</evidence>
<dbReference type="GO" id="GO:0000155">
    <property type="term" value="F:phosphorelay sensor kinase activity"/>
    <property type="evidence" value="ECO:0007669"/>
    <property type="project" value="InterPro"/>
</dbReference>
<keyword evidence="4" id="KW-0808">Transferase</keyword>
<dbReference type="Pfam" id="PF02743">
    <property type="entry name" value="dCache_1"/>
    <property type="match status" value="1"/>
</dbReference>
<dbReference type="AlphaFoldDB" id="A0A1R1AUD1"/>
<dbReference type="PANTHER" id="PTHR34220">
    <property type="entry name" value="SENSOR HISTIDINE KINASE YPDA"/>
    <property type="match status" value="1"/>
</dbReference>
<feature type="domain" description="HAMP" evidence="13">
    <location>
        <begin position="323"/>
        <end position="375"/>
    </location>
</feature>
<keyword evidence="10" id="KW-0902">Two-component regulatory system</keyword>
<dbReference type="InterPro" id="IPR003660">
    <property type="entry name" value="HAMP_dom"/>
</dbReference>